<accession>A0ABQ0F0J5</accession>
<proteinExistence type="predicted"/>
<dbReference type="EMBL" id="BAAFST010000007">
    <property type="protein sequence ID" value="GAB1292814.1"/>
    <property type="molecule type" value="Genomic_DNA"/>
</dbReference>
<keyword evidence="2" id="KW-1185">Reference proteome</keyword>
<comment type="caution">
    <text evidence="1">The sequence shown here is derived from an EMBL/GenBank/DDBJ whole genome shotgun (WGS) entry which is preliminary data.</text>
</comment>
<protein>
    <submittedName>
        <fullName evidence="1">BRCA2 and CDKN1A-interacting protein</fullName>
    </submittedName>
</protein>
<gene>
    <name evidence="1" type="ORF">APTSU1_000804500</name>
</gene>
<sequence length="64" mass="7440">MWLHWNIIEGPSASQTSVALPLHRVAELQDCLLQQRRRHEGKCGQLRGRAHLPKYRTLRIQVSV</sequence>
<evidence type="ECO:0000313" key="2">
    <source>
        <dbReference type="Proteomes" id="UP001623349"/>
    </source>
</evidence>
<dbReference type="Proteomes" id="UP001623349">
    <property type="component" value="Unassembled WGS sequence"/>
</dbReference>
<name>A0ABQ0F0J5_APOSI</name>
<reference evidence="1 2" key="1">
    <citation type="submission" date="2024-08" db="EMBL/GenBank/DDBJ databases">
        <title>The draft genome of Apodemus speciosus.</title>
        <authorList>
            <person name="Nabeshima K."/>
            <person name="Suzuki S."/>
            <person name="Onuma M."/>
        </authorList>
    </citation>
    <scope>NUCLEOTIDE SEQUENCE [LARGE SCALE GENOMIC DNA]</scope>
    <source>
        <strain evidence="1">IB14-021</strain>
    </source>
</reference>
<organism evidence="1 2">
    <name type="scientific">Apodemus speciosus</name>
    <name type="common">Large Japanese field mouse</name>
    <dbReference type="NCBI Taxonomy" id="105296"/>
    <lineage>
        <taxon>Eukaryota</taxon>
        <taxon>Metazoa</taxon>
        <taxon>Chordata</taxon>
        <taxon>Craniata</taxon>
        <taxon>Vertebrata</taxon>
        <taxon>Euteleostomi</taxon>
        <taxon>Mammalia</taxon>
        <taxon>Eutheria</taxon>
        <taxon>Euarchontoglires</taxon>
        <taxon>Glires</taxon>
        <taxon>Rodentia</taxon>
        <taxon>Myomorpha</taxon>
        <taxon>Muroidea</taxon>
        <taxon>Muridae</taxon>
        <taxon>Murinae</taxon>
        <taxon>Apodemus</taxon>
    </lineage>
</organism>
<evidence type="ECO:0000313" key="1">
    <source>
        <dbReference type="EMBL" id="GAB1292814.1"/>
    </source>
</evidence>